<feature type="coiled-coil region" evidence="17">
    <location>
        <begin position="34"/>
        <end position="89"/>
    </location>
</feature>
<keyword evidence="19" id="KW-1185">Reference proteome</keyword>
<evidence type="ECO:0000256" key="12">
    <source>
        <dbReference type="ARBA" id="ARBA00025614"/>
    </source>
</evidence>
<keyword evidence="5 15" id="KW-0812">Transmembrane</keyword>
<evidence type="ECO:0000256" key="15">
    <source>
        <dbReference type="HAMAP-Rule" id="MF_01398"/>
    </source>
</evidence>
<comment type="subcellular location">
    <subcellularLocation>
        <location evidence="15">Cell membrane</location>
        <topology evidence="15">Single-pass membrane protein</topology>
    </subcellularLocation>
    <subcellularLocation>
        <location evidence="14">Endomembrane system</location>
        <topology evidence="14">Single-pass membrane protein</topology>
    </subcellularLocation>
</comment>
<dbReference type="InterPro" id="IPR002146">
    <property type="entry name" value="ATP_synth_b/b'su_bac/chlpt"/>
</dbReference>
<keyword evidence="7 15" id="KW-1133">Transmembrane helix</keyword>
<proteinExistence type="inferred from homology"/>
<evidence type="ECO:0000313" key="18">
    <source>
        <dbReference type="EMBL" id="MDO1448588.1"/>
    </source>
</evidence>
<dbReference type="HAMAP" id="MF_01398">
    <property type="entry name" value="ATP_synth_b_bprime"/>
    <property type="match status" value="1"/>
</dbReference>
<dbReference type="PANTHER" id="PTHR33445">
    <property type="entry name" value="ATP SYNTHASE SUBUNIT B', CHLOROPLASTIC"/>
    <property type="match status" value="1"/>
</dbReference>
<feature type="transmembrane region" description="Helical" evidence="15">
    <location>
        <begin position="12"/>
        <end position="30"/>
    </location>
</feature>
<keyword evidence="9 15" id="KW-0472">Membrane</keyword>
<evidence type="ECO:0000256" key="4">
    <source>
        <dbReference type="ARBA" id="ARBA00022547"/>
    </source>
</evidence>
<comment type="subunit">
    <text evidence="15">F-type ATPases have 2 components, F(1) - the catalytic core - and F(0) - the membrane proton channel. F(1) has five subunits: alpha(3), beta(3), gamma(1), delta(1), epsilon(1). F(0) has three main subunits: a(1), b(2) and c(10-14). The alpha and beta chains form an alternating ring which encloses part of the gamma chain. F(1) is attached to F(0) by a central stalk formed by the gamma and epsilon chains, while a peripheral stalk is formed by the delta and b chains.</text>
</comment>
<dbReference type="Proteomes" id="UP001168528">
    <property type="component" value="Unassembled WGS sequence"/>
</dbReference>
<protein>
    <recommendedName>
        <fullName evidence="15">ATP synthase subunit b</fullName>
    </recommendedName>
    <alternativeName>
        <fullName evidence="15">ATP synthase F(0) sector subunit b</fullName>
    </alternativeName>
    <alternativeName>
        <fullName evidence="15">ATPase subunit I</fullName>
    </alternativeName>
    <alternativeName>
        <fullName evidence="15">F-type ATPase subunit b</fullName>
        <shortName evidence="15">F-ATPase subunit b</shortName>
    </alternativeName>
</protein>
<keyword evidence="4 15" id="KW-0138">CF(0)</keyword>
<dbReference type="InterPro" id="IPR028987">
    <property type="entry name" value="ATP_synth_B-like_membr_sf"/>
</dbReference>
<dbReference type="NCBIfam" id="TIGR01144">
    <property type="entry name" value="ATP_synt_b"/>
    <property type="match status" value="1"/>
</dbReference>
<dbReference type="RefSeq" id="WP_302039389.1">
    <property type="nucleotide sequence ID" value="NZ_JAUKPO010000012.1"/>
</dbReference>
<evidence type="ECO:0000256" key="6">
    <source>
        <dbReference type="ARBA" id="ARBA00022781"/>
    </source>
</evidence>
<dbReference type="CDD" id="cd06503">
    <property type="entry name" value="ATP-synt_Fo_b"/>
    <property type="match status" value="1"/>
</dbReference>
<keyword evidence="3 15" id="KW-1003">Cell membrane</keyword>
<keyword evidence="10 15" id="KW-0066">ATP synthesis</keyword>
<comment type="function">
    <text evidence="11 15">F(1)F(0) ATP synthase produces ATP from ADP in the presence of a proton or sodium gradient. F-type ATPases consist of two structural domains, F(1) containing the extramembraneous catalytic core and F(0) containing the membrane proton channel, linked together by a central stalk and a peripheral stalk. During catalysis, ATP synthesis in the catalytic domain of F(1) is coupled via a rotary mechanism of the central stalk subunits to proton translocation.</text>
</comment>
<dbReference type="PANTHER" id="PTHR33445:SF1">
    <property type="entry name" value="ATP SYNTHASE SUBUNIT B"/>
    <property type="match status" value="1"/>
</dbReference>
<keyword evidence="2 15" id="KW-0813">Transport</keyword>
<accession>A0ABT8RBM9</accession>
<keyword evidence="6 15" id="KW-0375">Hydrogen ion transport</keyword>
<dbReference type="SUPFAM" id="SSF81573">
    <property type="entry name" value="F1F0 ATP synthase subunit B, membrane domain"/>
    <property type="match status" value="1"/>
</dbReference>
<evidence type="ECO:0000256" key="2">
    <source>
        <dbReference type="ARBA" id="ARBA00022448"/>
    </source>
</evidence>
<keyword evidence="17" id="KW-0175">Coiled coil</keyword>
<evidence type="ECO:0000256" key="16">
    <source>
        <dbReference type="RuleBase" id="RU003848"/>
    </source>
</evidence>
<evidence type="ECO:0000256" key="5">
    <source>
        <dbReference type="ARBA" id="ARBA00022692"/>
    </source>
</evidence>
<evidence type="ECO:0000256" key="1">
    <source>
        <dbReference type="ARBA" id="ARBA00005513"/>
    </source>
</evidence>
<evidence type="ECO:0000256" key="3">
    <source>
        <dbReference type="ARBA" id="ARBA00022475"/>
    </source>
</evidence>
<sequence>MNLVTPGLGLIFWQLVTFLLVLFLLAKFAWKPIMSSLREREESIEGALRAAEQAKTDMAKLKAENEKLLEEARVERDAMLRKAQQTSEAIVEEAKNKASVESAKIVESAKQQINAERQAALADIKRQVATLSIEIAEKLLRNQLKEEKAQRDLVDQLVKDASLN</sequence>
<dbReference type="InterPro" id="IPR005864">
    <property type="entry name" value="ATP_synth_F0_bsu_bac"/>
</dbReference>
<comment type="subunit">
    <text evidence="13">F-type ATPases have 2 components, F(1) - the catalytic core - and F(0) - the membrane proton channel. F(1) has five subunits: alpha(3), beta(3), gamma(1), delta(1), epsilon(1). F(0) has four main subunits: a(1), b(2) and c(10-14). The alpha and beta chains form an alternating ring which encloses part of the gamma chain. F(1) is attached to F(0) by a central stalk formed by the gamma and epsilon chains, while a peripheral stalk is formed by the delta and b chains.</text>
</comment>
<dbReference type="EMBL" id="JAUKPO010000012">
    <property type="protein sequence ID" value="MDO1448588.1"/>
    <property type="molecule type" value="Genomic_DNA"/>
</dbReference>
<keyword evidence="8 15" id="KW-0406">Ion transport</keyword>
<evidence type="ECO:0000256" key="8">
    <source>
        <dbReference type="ARBA" id="ARBA00023065"/>
    </source>
</evidence>
<evidence type="ECO:0000256" key="17">
    <source>
        <dbReference type="SAM" id="Coils"/>
    </source>
</evidence>
<reference evidence="18" key="1">
    <citation type="submission" date="2023-07" db="EMBL/GenBank/DDBJ databases">
        <title>The genome sequence of Rhodocytophaga aerolata KACC 12507.</title>
        <authorList>
            <person name="Zhang X."/>
        </authorList>
    </citation>
    <scope>NUCLEOTIDE SEQUENCE</scope>
    <source>
        <strain evidence="18">KACC 12507</strain>
    </source>
</reference>
<gene>
    <name evidence="15" type="primary">atpF</name>
    <name evidence="18" type="ORF">Q0590_20090</name>
</gene>
<dbReference type="Pfam" id="PF00430">
    <property type="entry name" value="ATP-synt_B"/>
    <property type="match status" value="1"/>
</dbReference>
<evidence type="ECO:0000256" key="10">
    <source>
        <dbReference type="ARBA" id="ARBA00023310"/>
    </source>
</evidence>
<evidence type="ECO:0000256" key="9">
    <source>
        <dbReference type="ARBA" id="ARBA00023136"/>
    </source>
</evidence>
<dbReference type="NCBIfam" id="NF011041">
    <property type="entry name" value="PRK14471.1"/>
    <property type="match status" value="1"/>
</dbReference>
<dbReference type="InterPro" id="IPR050059">
    <property type="entry name" value="ATP_synthase_B_chain"/>
</dbReference>
<dbReference type="Gene3D" id="1.20.5.620">
    <property type="entry name" value="F1F0 ATP synthase subunit B, membrane domain"/>
    <property type="match status" value="1"/>
</dbReference>
<name>A0ABT8RBM9_9BACT</name>
<evidence type="ECO:0000256" key="14">
    <source>
        <dbReference type="ARBA" id="ARBA00037847"/>
    </source>
</evidence>
<comment type="caution">
    <text evidence="18">The sequence shown here is derived from an EMBL/GenBank/DDBJ whole genome shotgun (WGS) entry which is preliminary data.</text>
</comment>
<comment type="function">
    <text evidence="12">Component of the F(0) channel, it forms part of the peripheral stalk, linking F(1) to F(0). The b'-subunit is a diverged and duplicated form of b found in plants and photosynthetic bacteria.</text>
</comment>
<evidence type="ECO:0000256" key="13">
    <source>
        <dbReference type="ARBA" id="ARBA00026054"/>
    </source>
</evidence>
<evidence type="ECO:0000256" key="11">
    <source>
        <dbReference type="ARBA" id="ARBA00025198"/>
    </source>
</evidence>
<comment type="similarity">
    <text evidence="1 15 16">Belongs to the ATPase B chain family.</text>
</comment>
<evidence type="ECO:0000256" key="7">
    <source>
        <dbReference type="ARBA" id="ARBA00022989"/>
    </source>
</evidence>
<evidence type="ECO:0000313" key="19">
    <source>
        <dbReference type="Proteomes" id="UP001168528"/>
    </source>
</evidence>
<organism evidence="18 19">
    <name type="scientific">Rhodocytophaga aerolata</name>
    <dbReference type="NCBI Taxonomy" id="455078"/>
    <lineage>
        <taxon>Bacteria</taxon>
        <taxon>Pseudomonadati</taxon>
        <taxon>Bacteroidota</taxon>
        <taxon>Cytophagia</taxon>
        <taxon>Cytophagales</taxon>
        <taxon>Rhodocytophagaceae</taxon>
        <taxon>Rhodocytophaga</taxon>
    </lineage>
</organism>